<evidence type="ECO:0000259" key="2">
    <source>
        <dbReference type="Pfam" id="PF01370"/>
    </source>
</evidence>
<dbReference type="PANTHER" id="PTHR43000">
    <property type="entry name" value="DTDP-D-GLUCOSE 4,6-DEHYDRATASE-RELATED"/>
    <property type="match status" value="1"/>
</dbReference>
<dbReference type="Gene3D" id="3.90.25.10">
    <property type="entry name" value="UDP-galactose 4-epimerase, domain 1"/>
    <property type="match status" value="1"/>
</dbReference>
<dbReference type="Gene3D" id="3.40.50.720">
    <property type="entry name" value="NAD(P)-binding Rossmann-like Domain"/>
    <property type="match status" value="1"/>
</dbReference>
<feature type="domain" description="NAD-dependent epimerase/dehydratase" evidence="2">
    <location>
        <begin position="4"/>
        <end position="225"/>
    </location>
</feature>
<dbReference type="InterPro" id="IPR036291">
    <property type="entry name" value="NAD(P)-bd_dom_sf"/>
</dbReference>
<keyword evidence="4" id="KW-1185">Reference proteome</keyword>
<organism evidence="3 4">
    <name type="scientific">Paenibacillus melissococcoides</name>
    <dbReference type="NCBI Taxonomy" id="2912268"/>
    <lineage>
        <taxon>Bacteria</taxon>
        <taxon>Bacillati</taxon>
        <taxon>Bacillota</taxon>
        <taxon>Bacilli</taxon>
        <taxon>Bacillales</taxon>
        <taxon>Paenibacillaceae</taxon>
        <taxon>Paenibacillus</taxon>
    </lineage>
</organism>
<dbReference type="SUPFAM" id="SSF51735">
    <property type="entry name" value="NAD(P)-binding Rossmann-fold domains"/>
    <property type="match status" value="1"/>
</dbReference>
<name>A0ABM9FXQ9_9BACL</name>
<dbReference type="RefSeq" id="WP_213429102.1">
    <property type="nucleotide sequence ID" value="NZ_AP031286.1"/>
</dbReference>
<accession>A0ABM9FXQ9</accession>
<dbReference type="EMBL" id="CALYLO010000001">
    <property type="protein sequence ID" value="CAH8244002.1"/>
    <property type="molecule type" value="Genomic_DNA"/>
</dbReference>
<dbReference type="InterPro" id="IPR001509">
    <property type="entry name" value="Epimerase_deHydtase"/>
</dbReference>
<dbReference type="Pfam" id="PF01370">
    <property type="entry name" value="Epimerase"/>
    <property type="match status" value="1"/>
</dbReference>
<comment type="caution">
    <text evidence="3">The sequence shown here is derived from an EMBL/GenBank/DDBJ whole genome shotgun (WGS) entry which is preliminary data.</text>
</comment>
<reference evidence="3" key="1">
    <citation type="submission" date="2022-06" db="EMBL/GenBank/DDBJ databases">
        <authorList>
            <person name="Dietemann V."/>
            <person name="Ory F."/>
            <person name="Dainat B."/>
            <person name="Oberhansli S."/>
        </authorList>
    </citation>
    <scope>NUCLEOTIDE SEQUENCE</scope>
    <source>
        <strain evidence="3">Ena-SAMPLE-TAB-26-04-2022-14:26:32:270-5432</strain>
    </source>
</reference>
<dbReference type="Proteomes" id="UP001154322">
    <property type="component" value="Unassembled WGS sequence"/>
</dbReference>
<evidence type="ECO:0000256" key="1">
    <source>
        <dbReference type="ARBA" id="ARBA00007637"/>
    </source>
</evidence>
<evidence type="ECO:0000313" key="4">
    <source>
        <dbReference type="Proteomes" id="UP001154322"/>
    </source>
</evidence>
<evidence type="ECO:0000313" key="3">
    <source>
        <dbReference type="EMBL" id="CAH8244002.1"/>
    </source>
</evidence>
<proteinExistence type="inferred from homology"/>
<sequence length="308" mass="34133">MKAVVTGGAGFIGSHLAEALLDQGADVHVIDNLSSGRERRVPRDAELHVADIRSKNCDEIIRGIRPDMLFHLAGQVDVARSVHNPGYDASINIGGTVRLLSVCRESGIRKFVFASTAAVYGDMREGRATEQSPIRPVSYYGLSKWAAESYIRLFHLLYGIPYTILRYSNVFGPRQVVGSEGGVIAAFIRQLDEDGRIRVHGDGEQARDFIHVHDVVQANLAAARLGEKETIHVSTGVSVTLNRLIGLLQKIHGSDFEIEYGPAREGDIKHSCLDNRLAWERLQWRPSRSLAEGVLEMYRDYAARKMDA</sequence>
<comment type="similarity">
    <text evidence="1">Belongs to the NAD(P)-dependent epimerase/dehydratase family.</text>
</comment>
<protein>
    <submittedName>
        <fullName evidence="3">NAD-dependent epimerase/dehydratase family protein</fullName>
    </submittedName>
</protein>
<gene>
    <name evidence="3" type="ORF">WJ0W_001241</name>
</gene>